<proteinExistence type="predicted"/>
<keyword evidence="2" id="KW-1185">Reference proteome</keyword>
<gene>
    <name evidence="1" type="ORF">RV045_05285</name>
</gene>
<sequence>MKPPKADKKTPDLRRELLEGRFAYWRIAELEANPVAGRFDITHLKEINRRIFQDLPGVGFDDVTPGEFREPVPEGVDWIKQRGLTTVEGSFYVAYSRMDDEAISWLNQVLETADPDTLCGLTPPEFTACLARIYTELDYVHPFSDGNSRTLRTFTRQLARESGYEIDWERFDRSDVGRDLLYIARDLSVNGLAAPNIQHESTKRKVQYSQDRLEGNRALPDLLCDVVRPIRDA</sequence>
<dbReference type="Proteomes" id="UP001364695">
    <property type="component" value="Unassembled WGS sequence"/>
</dbReference>
<dbReference type="EMBL" id="JAWDIE010000006">
    <property type="protein sequence ID" value="MEJ7137847.1"/>
    <property type="molecule type" value="Genomic_DNA"/>
</dbReference>
<comment type="caution">
    <text evidence="1">The sequence shown here is derived from an EMBL/GenBank/DDBJ whole genome shotgun (WGS) entry which is preliminary data.</text>
</comment>
<protein>
    <submittedName>
        <fullName evidence="1">Fic family protein</fullName>
    </submittedName>
</protein>
<accession>A0ACC6P169</accession>
<organism evidence="1 2">
    <name type="scientific">Amphibiibacter pelophylacis</name>
    <dbReference type="NCBI Taxonomy" id="1799477"/>
    <lineage>
        <taxon>Bacteria</taxon>
        <taxon>Pseudomonadati</taxon>
        <taxon>Pseudomonadota</taxon>
        <taxon>Betaproteobacteria</taxon>
        <taxon>Burkholderiales</taxon>
        <taxon>Sphaerotilaceae</taxon>
        <taxon>Amphibiibacter</taxon>
    </lineage>
</organism>
<reference evidence="1" key="1">
    <citation type="submission" date="2023-10" db="EMBL/GenBank/DDBJ databases">
        <title>Amphibacter perezi, gen. nov., sp. nov. a novel taxa of the family Comamonadaceae, class Betaproteobacteria isolated from the skin microbiota of Pelophylax perezi from different populations.</title>
        <authorList>
            <person name="Costa S."/>
            <person name="Proenca D.N."/>
            <person name="Lopes I."/>
            <person name="Morais P.V."/>
        </authorList>
    </citation>
    <scope>NUCLEOTIDE SEQUENCE</scope>
    <source>
        <strain evidence="1">SL12-8</strain>
    </source>
</reference>
<evidence type="ECO:0000313" key="1">
    <source>
        <dbReference type="EMBL" id="MEJ7137847.1"/>
    </source>
</evidence>
<evidence type="ECO:0000313" key="2">
    <source>
        <dbReference type="Proteomes" id="UP001364695"/>
    </source>
</evidence>
<name>A0ACC6P169_9BURK</name>